<feature type="non-terminal residue" evidence="2">
    <location>
        <position position="1"/>
    </location>
</feature>
<proteinExistence type="predicted"/>
<comment type="caution">
    <text evidence="2">The sequence shown here is derived from an EMBL/GenBank/DDBJ whole genome shotgun (WGS) entry which is preliminary data.</text>
</comment>
<evidence type="ECO:0000313" key="2">
    <source>
        <dbReference type="EMBL" id="GAJ00710.1"/>
    </source>
</evidence>
<evidence type="ECO:0000256" key="1">
    <source>
        <dbReference type="SAM" id="Phobius"/>
    </source>
</evidence>
<keyword evidence="1" id="KW-0812">Transmembrane</keyword>
<keyword evidence="1" id="KW-1133">Transmembrane helix</keyword>
<accession>X1V728</accession>
<dbReference type="AlphaFoldDB" id="X1V728"/>
<feature type="transmembrane region" description="Helical" evidence="1">
    <location>
        <begin position="38"/>
        <end position="64"/>
    </location>
</feature>
<keyword evidence="1" id="KW-0472">Membrane</keyword>
<name>X1V728_9ZZZZ</name>
<sequence>NLKKEGERAFRRGKTSVRLYKKHPEKWKNLFSSKADVLIYPLYILFFPITFFWPYYLLFLLIPISRNLFTKSLRKLVFEKVFLDLVSGWGVLTELFHLNSITEKYENNIIK</sequence>
<organism evidence="2">
    <name type="scientific">marine sediment metagenome</name>
    <dbReference type="NCBI Taxonomy" id="412755"/>
    <lineage>
        <taxon>unclassified sequences</taxon>
        <taxon>metagenomes</taxon>
        <taxon>ecological metagenomes</taxon>
    </lineage>
</organism>
<gene>
    <name evidence="2" type="ORF">S12H4_37626</name>
</gene>
<protein>
    <submittedName>
        <fullName evidence="2">Uncharacterized protein</fullName>
    </submittedName>
</protein>
<reference evidence="2" key="1">
    <citation type="journal article" date="2014" name="Front. Microbiol.">
        <title>High frequency of phylogenetically diverse reductive dehalogenase-homologous genes in deep subseafloor sedimentary metagenomes.</title>
        <authorList>
            <person name="Kawai M."/>
            <person name="Futagami T."/>
            <person name="Toyoda A."/>
            <person name="Takaki Y."/>
            <person name="Nishi S."/>
            <person name="Hori S."/>
            <person name="Arai W."/>
            <person name="Tsubouchi T."/>
            <person name="Morono Y."/>
            <person name="Uchiyama I."/>
            <person name="Ito T."/>
            <person name="Fujiyama A."/>
            <person name="Inagaki F."/>
            <person name="Takami H."/>
        </authorList>
    </citation>
    <scope>NUCLEOTIDE SEQUENCE</scope>
    <source>
        <strain evidence="2">Expedition CK06-06</strain>
    </source>
</reference>
<dbReference type="EMBL" id="BARW01022571">
    <property type="protein sequence ID" value="GAJ00710.1"/>
    <property type="molecule type" value="Genomic_DNA"/>
</dbReference>